<organism evidence="1 2">
    <name type="scientific">Novosphingobium anseongense</name>
    <dbReference type="NCBI Taxonomy" id="3133436"/>
    <lineage>
        <taxon>Bacteria</taxon>
        <taxon>Pseudomonadati</taxon>
        <taxon>Pseudomonadota</taxon>
        <taxon>Alphaproteobacteria</taxon>
        <taxon>Sphingomonadales</taxon>
        <taxon>Sphingomonadaceae</taxon>
        <taxon>Novosphingobium</taxon>
    </lineage>
</organism>
<dbReference type="EMBL" id="JBBHJZ010000007">
    <property type="protein sequence ID" value="MEJ5979381.1"/>
    <property type="molecule type" value="Genomic_DNA"/>
</dbReference>
<sequence>MTEGFDAEQILAMKNHFGDAVGPISEAFQARLEAERIRPQEETGRTS</sequence>
<comment type="caution">
    <text evidence="1">The sequence shown here is derived from an EMBL/GenBank/DDBJ whole genome shotgun (WGS) entry which is preliminary data.</text>
</comment>
<gene>
    <name evidence="1" type="ORF">WG901_22195</name>
</gene>
<evidence type="ECO:0000313" key="2">
    <source>
        <dbReference type="Proteomes" id="UP001361239"/>
    </source>
</evidence>
<dbReference type="RefSeq" id="WP_339589319.1">
    <property type="nucleotide sequence ID" value="NZ_JBBHJZ010000007.1"/>
</dbReference>
<dbReference type="Proteomes" id="UP001361239">
    <property type="component" value="Unassembled WGS sequence"/>
</dbReference>
<reference evidence="1 2" key="1">
    <citation type="submission" date="2024-03" db="EMBL/GenBank/DDBJ databases">
        <authorList>
            <person name="Jo J.-H."/>
        </authorList>
    </citation>
    <scope>NUCLEOTIDE SEQUENCE [LARGE SCALE GENOMIC DNA]</scope>
    <source>
        <strain evidence="1 2">PS1R-30</strain>
    </source>
</reference>
<keyword evidence="2" id="KW-1185">Reference proteome</keyword>
<accession>A0ABU8S1Z3</accession>
<proteinExistence type="predicted"/>
<protein>
    <submittedName>
        <fullName evidence="1">Uncharacterized protein</fullName>
    </submittedName>
</protein>
<name>A0ABU8S1Z3_9SPHN</name>
<evidence type="ECO:0000313" key="1">
    <source>
        <dbReference type="EMBL" id="MEJ5979381.1"/>
    </source>
</evidence>